<feature type="region of interest" description="Disordered" evidence="3">
    <location>
        <begin position="28"/>
        <end position="165"/>
    </location>
</feature>
<evidence type="ECO:0000313" key="5">
    <source>
        <dbReference type="EMBL" id="PWN89477.1"/>
    </source>
</evidence>
<gene>
    <name evidence="5" type="ORF">FA10DRAFT_146088</name>
</gene>
<dbReference type="AlphaFoldDB" id="A0A316YJ76"/>
<dbReference type="GeneID" id="37039986"/>
<reference evidence="5 6" key="1">
    <citation type="journal article" date="2018" name="Mol. Biol. Evol.">
        <title>Broad Genomic Sampling Reveals a Smut Pathogenic Ancestry of the Fungal Clade Ustilaginomycotina.</title>
        <authorList>
            <person name="Kijpornyongpan T."/>
            <person name="Mondo S.J."/>
            <person name="Barry K."/>
            <person name="Sandor L."/>
            <person name="Lee J."/>
            <person name="Lipzen A."/>
            <person name="Pangilinan J."/>
            <person name="LaButti K."/>
            <person name="Hainaut M."/>
            <person name="Henrissat B."/>
            <person name="Grigoriev I.V."/>
            <person name="Spatafora J.W."/>
            <person name="Aime M.C."/>
        </authorList>
    </citation>
    <scope>NUCLEOTIDE SEQUENCE [LARGE SCALE GENOMIC DNA]</scope>
    <source>
        <strain evidence="5 6">MCA 4198</strain>
    </source>
</reference>
<dbReference type="RefSeq" id="XP_025376675.1">
    <property type="nucleotide sequence ID" value="XM_025518070.1"/>
</dbReference>
<dbReference type="PROSITE" id="PS50002">
    <property type="entry name" value="SH3"/>
    <property type="match status" value="1"/>
</dbReference>
<feature type="domain" description="SH3" evidence="4">
    <location>
        <begin position="162"/>
        <end position="222"/>
    </location>
</feature>
<evidence type="ECO:0000256" key="2">
    <source>
        <dbReference type="PROSITE-ProRule" id="PRU00192"/>
    </source>
</evidence>
<dbReference type="OrthoDB" id="10255128at2759"/>
<proteinExistence type="predicted"/>
<protein>
    <recommendedName>
        <fullName evidence="4">SH3 domain-containing protein</fullName>
    </recommendedName>
</protein>
<dbReference type="Proteomes" id="UP000245768">
    <property type="component" value="Unassembled WGS sequence"/>
</dbReference>
<dbReference type="PRINTS" id="PR00452">
    <property type="entry name" value="SH3DOMAIN"/>
</dbReference>
<feature type="compositionally biased region" description="Pro residues" evidence="3">
    <location>
        <begin position="143"/>
        <end position="160"/>
    </location>
</feature>
<dbReference type="SUPFAM" id="SSF50044">
    <property type="entry name" value="SH3-domain"/>
    <property type="match status" value="1"/>
</dbReference>
<evidence type="ECO:0000259" key="4">
    <source>
        <dbReference type="PROSITE" id="PS50002"/>
    </source>
</evidence>
<dbReference type="InterPro" id="IPR036028">
    <property type="entry name" value="SH3-like_dom_sf"/>
</dbReference>
<name>A0A316YJ76_9BASI</name>
<sequence length="222" mass="22644">MFQGLPQHERQEFFSLLDEYFDARPHLLPISGGADEAAAATPPPPSARGPPPTTAAKPAPPPTAPRATPLAPAASVSPAPARKPFHAAPPIPAGLSSGKSIGRMSTASAGSAFGSLVKGEKSPPPPKNPAEAIAGASSSPRSSLPPPARRGPPPPAPAPVPAGLGQGEALFDYAVTEAEDLAVSEGETVDLLERISDDWWKARAKDGSGREGIVPATYIKVL</sequence>
<feature type="compositionally biased region" description="Pro residues" evidence="3">
    <location>
        <begin position="41"/>
        <end position="64"/>
    </location>
</feature>
<organism evidence="5 6">
    <name type="scientific">Acaromyces ingoldii</name>
    <dbReference type="NCBI Taxonomy" id="215250"/>
    <lineage>
        <taxon>Eukaryota</taxon>
        <taxon>Fungi</taxon>
        <taxon>Dikarya</taxon>
        <taxon>Basidiomycota</taxon>
        <taxon>Ustilaginomycotina</taxon>
        <taxon>Exobasidiomycetes</taxon>
        <taxon>Exobasidiales</taxon>
        <taxon>Cryptobasidiaceae</taxon>
        <taxon>Acaromyces</taxon>
    </lineage>
</organism>
<dbReference type="SMART" id="SM00326">
    <property type="entry name" value="SH3"/>
    <property type="match status" value="1"/>
</dbReference>
<keyword evidence="6" id="KW-1185">Reference proteome</keyword>
<dbReference type="CDD" id="cd00174">
    <property type="entry name" value="SH3"/>
    <property type="match status" value="1"/>
</dbReference>
<accession>A0A316YJ76</accession>
<evidence type="ECO:0000313" key="6">
    <source>
        <dbReference type="Proteomes" id="UP000245768"/>
    </source>
</evidence>
<dbReference type="STRING" id="215250.A0A316YJ76"/>
<dbReference type="InterPro" id="IPR001452">
    <property type="entry name" value="SH3_domain"/>
</dbReference>
<dbReference type="InParanoid" id="A0A316YJ76"/>
<feature type="compositionally biased region" description="Low complexity" evidence="3">
    <location>
        <begin position="65"/>
        <end position="80"/>
    </location>
</feature>
<evidence type="ECO:0000256" key="1">
    <source>
        <dbReference type="ARBA" id="ARBA00022443"/>
    </source>
</evidence>
<dbReference type="EMBL" id="KZ819637">
    <property type="protein sequence ID" value="PWN89477.1"/>
    <property type="molecule type" value="Genomic_DNA"/>
</dbReference>
<evidence type="ECO:0000256" key="3">
    <source>
        <dbReference type="SAM" id="MobiDB-lite"/>
    </source>
</evidence>
<feature type="compositionally biased region" description="Polar residues" evidence="3">
    <location>
        <begin position="97"/>
        <end position="109"/>
    </location>
</feature>
<dbReference type="FunCoup" id="A0A316YJ76">
    <property type="interactions" value="55"/>
</dbReference>
<dbReference type="Gene3D" id="2.30.30.40">
    <property type="entry name" value="SH3 Domains"/>
    <property type="match status" value="1"/>
</dbReference>
<keyword evidence="1 2" id="KW-0728">SH3 domain</keyword>
<dbReference type="Pfam" id="PF00018">
    <property type="entry name" value="SH3_1"/>
    <property type="match status" value="1"/>
</dbReference>
<dbReference type="PRINTS" id="PR00499">
    <property type="entry name" value="P67PHOX"/>
</dbReference>